<dbReference type="SUPFAM" id="SSF46955">
    <property type="entry name" value="Putative DNA-binding domain"/>
    <property type="match status" value="1"/>
</dbReference>
<comment type="similarity">
    <text evidence="1 8 9">Belongs to the TRAFAC class translation factor GTPase superfamily. Classic translation factor GTPase family. IF-2 subfamily.</text>
</comment>
<dbReference type="Gene3D" id="3.40.50.10050">
    <property type="entry name" value="Translation initiation factor IF- 2, domain 3"/>
    <property type="match status" value="1"/>
</dbReference>
<feature type="binding site" evidence="8">
    <location>
        <begin position="396"/>
        <end position="400"/>
    </location>
    <ligand>
        <name>GTP</name>
        <dbReference type="ChEBI" id="CHEBI:37565"/>
    </ligand>
</feature>
<dbReference type="NCBIfam" id="TIGR00231">
    <property type="entry name" value="small_GTP"/>
    <property type="match status" value="1"/>
</dbReference>
<feature type="region of interest" description="G-domain" evidence="8">
    <location>
        <begin position="344"/>
        <end position="492"/>
    </location>
</feature>
<dbReference type="InterPro" id="IPR044145">
    <property type="entry name" value="IF2_II"/>
</dbReference>
<feature type="compositionally biased region" description="Low complexity" evidence="10">
    <location>
        <begin position="137"/>
        <end position="174"/>
    </location>
</feature>
<keyword evidence="5 8" id="KW-0547">Nucleotide-binding</keyword>
<feature type="compositionally biased region" description="Basic residues" evidence="10">
    <location>
        <begin position="235"/>
        <end position="248"/>
    </location>
</feature>
<comment type="subcellular location">
    <subcellularLocation>
        <location evidence="8">Cytoplasm</location>
    </subcellularLocation>
</comment>
<dbReference type="EMBL" id="LFQK01000025">
    <property type="protein sequence ID" value="KNH26631.1"/>
    <property type="molecule type" value="Genomic_DNA"/>
</dbReference>
<dbReference type="Pfam" id="PF22042">
    <property type="entry name" value="EF-G_D2"/>
    <property type="match status" value="1"/>
</dbReference>
<dbReference type="GO" id="GO:0003743">
    <property type="term" value="F:translation initiation factor activity"/>
    <property type="evidence" value="ECO:0007669"/>
    <property type="project" value="UniProtKB-UniRule"/>
</dbReference>
<dbReference type="FunFam" id="2.40.30.10:FF:000008">
    <property type="entry name" value="Translation initiation factor IF-2"/>
    <property type="match status" value="1"/>
</dbReference>
<evidence type="ECO:0000256" key="1">
    <source>
        <dbReference type="ARBA" id="ARBA00007733"/>
    </source>
</evidence>
<dbReference type="PATRIC" id="fig|317.197.peg.2407"/>
<evidence type="ECO:0000256" key="5">
    <source>
        <dbReference type="ARBA" id="ARBA00022741"/>
    </source>
</evidence>
<dbReference type="Gene3D" id="3.40.50.300">
    <property type="entry name" value="P-loop containing nucleotide triphosphate hydrolases"/>
    <property type="match status" value="1"/>
</dbReference>
<dbReference type="InterPro" id="IPR000178">
    <property type="entry name" value="TF_IF2_bacterial-like"/>
</dbReference>
<dbReference type="PANTHER" id="PTHR43381:SF5">
    <property type="entry name" value="TR-TYPE G DOMAIN-CONTAINING PROTEIN"/>
    <property type="match status" value="1"/>
</dbReference>
<accession>A0A0L1ME29</accession>
<feature type="compositionally biased region" description="Basic and acidic residues" evidence="10">
    <location>
        <begin position="96"/>
        <end position="136"/>
    </location>
</feature>
<sequence>MTQVTVKQLADEVKTPVERLLQQMREAGLPHTAADEGVSDSEKQSLLTHLKSSHKAKVEEPRKITLQRKTTSTLRVAGSKSISVEVRKKKVFVQRSPEEIEAERKREQEERRAVENAARQKAEEETKRRAEEEARRQPAAAQTATNDAVAAPAAVAEPVRESVPVVAAAPAPAADTRKRDEQRRPDKPRADDSNRRGSGDGERKNAPHRASVKEKAPAPRVAPRTTDEESDGFRRGGRGKAKLKKRNAHGFQSPTGPVVREVKIGETITVGDLAQQMSVKAAEIIKFMFKLGTPATINQVLDQETAQLVAEELGHKVTLVSDTALEDSLAESLKFEGEAFSRAPVVTVMGHVDHGKTSLLDYIRRAKVAAGEAGGITQHIGAYHVETERGMVTFLDTPGHAAFTAMRARGAKATDIVILVVAADDGVMPQTVEAVQHAKAAGVPLVVAVNKIDKPGADLDRIRSELSVHGVTSEEWGGDTPFVSVSAKVGTGVDELLEAVLLQAEVLELKATPSAPGRGVVVESRLDKGRGPVATVLVQDGTLRQGDMVLVGSNYGRVRAMLDENGKPIKEAGPSIPVEILGLDGTPDAGDEMSVVADEKKAREVALFRQGKFREVKLARAHAGKLENIFENMGQEEKKTLNIVLKSDVRGSLEALNGALNGLGNDEVQVRVVGGGVGGITESDANLALASNAVLFGFNVRADAGARKIVEQEGLDMRYYNVIYDIIEDVKKALTGMLGSDVRENILGTAEVRDVFRSPKFGAIAGCMVIEGVVHRNRPIRVLREDIVIFEGELESLRRFKDDASEVRAGMECGIGVKSYNDVKVGDKIEVFEKVQVARSL</sequence>
<dbReference type="PROSITE" id="PS01176">
    <property type="entry name" value="IF2"/>
    <property type="match status" value="1"/>
</dbReference>
<dbReference type="CDD" id="cd01887">
    <property type="entry name" value="IF2_eIF5B"/>
    <property type="match status" value="1"/>
</dbReference>
<dbReference type="InterPro" id="IPR009000">
    <property type="entry name" value="Transl_B-barrel_sf"/>
</dbReference>
<keyword evidence="6 8" id="KW-0648">Protein biosynthesis</keyword>
<dbReference type="InterPro" id="IPR053905">
    <property type="entry name" value="EF-G-like_DII"/>
</dbReference>
<name>A0A0L1ME29_PSESX</name>
<feature type="compositionally biased region" description="Basic and acidic residues" evidence="10">
    <location>
        <begin position="175"/>
        <end position="217"/>
    </location>
</feature>
<gene>
    <name evidence="8" type="primary">infB</name>
    <name evidence="12" type="ORF">ACS77_15225</name>
</gene>
<dbReference type="SUPFAM" id="SSF52156">
    <property type="entry name" value="Initiation factor IF2/eIF5b, domain 3"/>
    <property type="match status" value="1"/>
</dbReference>
<dbReference type="Pfam" id="PF04760">
    <property type="entry name" value="IF2_N"/>
    <property type="match status" value="2"/>
</dbReference>
<evidence type="ECO:0000256" key="6">
    <source>
        <dbReference type="ARBA" id="ARBA00022917"/>
    </source>
</evidence>
<keyword evidence="3 8" id="KW-0963">Cytoplasm</keyword>
<dbReference type="InterPro" id="IPR013575">
    <property type="entry name" value="IF2_assoc_dom_bac"/>
</dbReference>
<dbReference type="PANTHER" id="PTHR43381">
    <property type="entry name" value="TRANSLATION INITIATION FACTOR IF-2-RELATED"/>
    <property type="match status" value="1"/>
</dbReference>
<dbReference type="PROSITE" id="PS51722">
    <property type="entry name" value="G_TR_2"/>
    <property type="match status" value="1"/>
</dbReference>
<evidence type="ECO:0000313" key="13">
    <source>
        <dbReference type="Proteomes" id="UP000036955"/>
    </source>
</evidence>
<dbReference type="Pfam" id="PF00009">
    <property type="entry name" value="GTP_EFTU"/>
    <property type="match status" value="1"/>
</dbReference>
<dbReference type="Proteomes" id="UP000036955">
    <property type="component" value="Unassembled WGS sequence"/>
</dbReference>
<dbReference type="GO" id="GO:0005829">
    <property type="term" value="C:cytosol"/>
    <property type="evidence" value="ECO:0007669"/>
    <property type="project" value="TreeGrafter"/>
</dbReference>
<evidence type="ECO:0000259" key="11">
    <source>
        <dbReference type="PROSITE" id="PS51722"/>
    </source>
</evidence>
<evidence type="ECO:0000256" key="4">
    <source>
        <dbReference type="ARBA" id="ARBA00022540"/>
    </source>
</evidence>
<keyword evidence="7 8" id="KW-0342">GTP-binding</keyword>
<dbReference type="Pfam" id="PF08364">
    <property type="entry name" value="IF2_assoc"/>
    <property type="match status" value="1"/>
</dbReference>
<dbReference type="FunFam" id="2.40.30.10:FF:000007">
    <property type="entry name" value="Translation initiation factor IF-2"/>
    <property type="match status" value="1"/>
</dbReference>
<feature type="binding site" evidence="8">
    <location>
        <begin position="450"/>
        <end position="453"/>
    </location>
    <ligand>
        <name>GTP</name>
        <dbReference type="ChEBI" id="CHEBI:37565"/>
    </ligand>
</feature>
<protein>
    <recommendedName>
        <fullName evidence="2 8">Translation initiation factor IF-2</fullName>
    </recommendedName>
</protein>
<keyword evidence="4 8" id="KW-0396">Initiation factor</keyword>
<organism evidence="12 13">
    <name type="scientific">Pseudomonas syringae</name>
    <dbReference type="NCBI Taxonomy" id="317"/>
    <lineage>
        <taxon>Bacteria</taxon>
        <taxon>Pseudomonadati</taxon>
        <taxon>Pseudomonadota</taxon>
        <taxon>Gammaproteobacteria</taxon>
        <taxon>Pseudomonadales</taxon>
        <taxon>Pseudomonadaceae</taxon>
        <taxon>Pseudomonas</taxon>
    </lineage>
</organism>
<feature type="domain" description="Tr-type G" evidence="11">
    <location>
        <begin position="341"/>
        <end position="510"/>
    </location>
</feature>
<dbReference type="SUPFAM" id="SSF52540">
    <property type="entry name" value="P-loop containing nucleoside triphosphate hydrolases"/>
    <property type="match status" value="1"/>
</dbReference>
<evidence type="ECO:0000313" key="12">
    <source>
        <dbReference type="EMBL" id="KNH26631.1"/>
    </source>
</evidence>
<dbReference type="CDD" id="cd03702">
    <property type="entry name" value="IF2_mtIF2_II"/>
    <property type="match status" value="1"/>
</dbReference>
<dbReference type="FunFam" id="3.40.50.300:FF:000019">
    <property type="entry name" value="Translation initiation factor IF-2"/>
    <property type="match status" value="1"/>
</dbReference>
<comment type="caution">
    <text evidence="12">The sequence shown here is derived from an EMBL/GenBank/DDBJ whole genome shotgun (WGS) entry which is preliminary data.</text>
</comment>
<dbReference type="CDD" id="cd03692">
    <property type="entry name" value="mtIF2_IVc"/>
    <property type="match status" value="1"/>
</dbReference>
<evidence type="ECO:0000256" key="8">
    <source>
        <dbReference type="HAMAP-Rule" id="MF_00100"/>
    </source>
</evidence>
<feature type="compositionally biased region" description="Basic and acidic residues" evidence="10">
    <location>
        <begin position="225"/>
        <end position="234"/>
    </location>
</feature>
<dbReference type="AlphaFoldDB" id="A0A0L1ME29"/>
<evidence type="ECO:0000256" key="9">
    <source>
        <dbReference type="RuleBase" id="RU000644"/>
    </source>
</evidence>
<evidence type="ECO:0000256" key="10">
    <source>
        <dbReference type="SAM" id="MobiDB-lite"/>
    </source>
</evidence>
<proteinExistence type="inferred from homology"/>
<dbReference type="Gene3D" id="3.30.56.50">
    <property type="entry name" value="Putative DNA-binding domain, N-terminal subdomain of bacterial translation initiation factor IF2"/>
    <property type="match status" value="1"/>
</dbReference>
<dbReference type="InterPro" id="IPR036925">
    <property type="entry name" value="TIF_IF2_dom3_sf"/>
</dbReference>
<dbReference type="InterPro" id="IPR015760">
    <property type="entry name" value="TIF_IF2"/>
</dbReference>
<feature type="region of interest" description="Disordered" evidence="10">
    <location>
        <begin position="30"/>
        <end position="60"/>
    </location>
</feature>
<dbReference type="Gene3D" id="2.40.30.10">
    <property type="entry name" value="Translation factors"/>
    <property type="match status" value="2"/>
</dbReference>
<dbReference type="InterPro" id="IPR009061">
    <property type="entry name" value="DNA-bd_dom_put_sf"/>
</dbReference>
<dbReference type="HAMAP" id="MF_00100_B">
    <property type="entry name" value="IF_2_B"/>
    <property type="match status" value="1"/>
</dbReference>
<evidence type="ECO:0000256" key="7">
    <source>
        <dbReference type="ARBA" id="ARBA00023134"/>
    </source>
</evidence>
<dbReference type="GO" id="GO:0005525">
    <property type="term" value="F:GTP binding"/>
    <property type="evidence" value="ECO:0007669"/>
    <property type="project" value="UniProtKB-KW"/>
</dbReference>
<dbReference type="InterPro" id="IPR006847">
    <property type="entry name" value="IF2_N"/>
</dbReference>
<feature type="binding site" evidence="8">
    <location>
        <begin position="350"/>
        <end position="357"/>
    </location>
    <ligand>
        <name>GTP</name>
        <dbReference type="ChEBI" id="CHEBI:37565"/>
    </ligand>
</feature>
<dbReference type="NCBIfam" id="TIGR00487">
    <property type="entry name" value="IF-2"/>
    <property type="match status" value="1"/>
</dbReference>
<dbReference type="FunFam" id="3.40.50.10050:FF:000001">
    <property type="entry name" value="Translation initiation factor IF-2"/>
    <property type="match status" value="1"/>
</dbReference>
<evidence type="ECO:0000256" key="2">
    <source>
        <dbReference type="ARBA" id="ARBA00020675"/>
    </source>
</evidence>
<dbReference type="InterPro" id="IPR005225">
    <property type="entry name" value="Small_GTP-bd"/>
</dbReference>
<evidence type="ECO:0000256" key="3">
    <source>
        <dbReference type="ARBA" id="ARBA00022490"/>
    </source>
</evidence>
<dbReference type="GO" id="GO:0003924">
    <property type="term" value="F:GTPase activity"/>
    <property type="evidence" value="ECO:0007669"/>
    <property type="project" value="UniProtKB-UniRule"/>
</dbReference>
<dbReference type="SUPFAM" id="SSF50447">
    <property type="entry name" value="Translation proteins"/>
    <property type="match status" value="2"/>
</dbReference>
<reference evidence="12 13" key="1">
    <citation type="submission" date="2015-06" db="EMBL/GenBank/DDBJ databases">
        <authorList>
            <person name="Hoefler B.C."/>
            <person name="Straight P.D."/>
        </authorList>
    </citation>
    <scope>NUCLEOTIDE SEQUENCE [LARGE SCALE GENOMIC DNA]</scope>
    <source>
        <strain evidence="12 13">Riq4</strain>
    </source>
</reference>
<dbReference type="InterPro" id="IPR027417">
    <property type="entry name" value="P-loop_NTPase"/>
</dbReference>
<dbReference type="OrthoDB" id="9811804at2"/>
<feature type="region of interest" description="Disordered" evidence="10">
    <location>
        <begin position="93"/>
        <end position="256"/>
    </location>
</feature>
<dbReference type="Pfam" id="PF11987">
    <property type="entry name" value="IF-2"/>
    <property type="match status" value="1"/>
</dbReference>
<dbReference type="InterPro" id="IPR023115">
    <property type="entry name" value="TIF_IF2_dom3"/>
</dbReference>
<comment type="function">
    <text evidence="8 9">One of the essential components for the initiation of protein synthesis. Protects formylmethionyl-tRNA from spontaneous hydrolysis and promotes its binding to the 30S ribosomal subunits. Also involved in the hydrolysis of GTP during the formation of the 70S ribosomal complex.</text>
</comment>
<dbReference type="InterPro" id="IPR000795">
    <property type="entry name" value="T_Tr_GTP-bd_dom"/>
</dbReference>